<dbReference type="Proteomes" id="UP000249696">
    <property type="component" value="Unassembled WGS sequence"/>
</dbReference>
<gene>
    <name evidence="1" type="ORF">LV92_04174</name>
</gene>
<name>A0A327QVV0_9FLAO</name>
<protein>
    <submittedName>
        <fullName evidence="1">Uncharacterized protein</fullName>
    </submittedName>
</protein>
<dbReference type="OrthoDB" id="1412258at2"/>
<keyword evidence="2" id="KW-1185">Reference proteome</keyword>
<dbReference type="PROSITE" id="PS51257">
    <property type="entry name" value="PROKAR_LIPOPROTEIN"/>
    <property type="match status" value="1"/>
</dbReference>
<comment type="caution">
    <text evidence="1">The sequence shown here is derived from an EMBL/GenBank/DDBJ whole genome shotgun (WGS) entry which is preliminary data.</text>
</comment>
<proteinExistence type="predicted"/>
<accession>A0A327QVV0</accession>
<dbReference type="EMBL" id="QLLN01000011">
    <property type="protein sequence ID" value="RAJ05827.1"/>
    <property type="molecule type" value="Genomic_DNA"/>
</dbReference>
<evidence type="ECO:0000313" key="2">
    <source>
        <dbReference type="Proteomes" id="UP000249696"/>
    </source>
</evidence>
<dbReference type="SUPFAM" id="SSF69322">
    <property type="entry name" value="Tricorn protease domain 2"/>
    <property type="match status" value="1"/>
</dbReference>
<dbReference type="RefSeq" id="WP_111625485.1">
    <property type="nucleotide sequence ID" value="NZ_QLLN01000011.1"/>
</dbReference>
<organism evidence="1 2">
    <name type="scientific">Arenibacter echinorum</name>
    <dbReference type="NCBI Taxonomy" id="440515"/>
    <lineage>
        <taxon>Bacteria</taxon>
        <taxon>Pseudomonadati</taxon>
        <taxon>Bacteroidota</taxon>
        <taxon>Flavobacteriia</taxon>
        <taxon>Flavobacteriales</taxon>
        <taxon>Flavobacteriaceae</taxon>
        <taxon>Arenibacter</taxon>
    </lineage>
</organism>
<reference evidence="1 2" key="1">
    <citation type="submission" date="2018-06" db="EMBL/GenBank/DDBJ databases">
        <title>Genomic Encyclopedia of Archaeal and Bacterial Type Strains, Phase II (KMG-II): from individual species to whole genera.</title>
        <authorList>
            <person name="Goeker M."/>
        </authorList>
    </citation>
    <scope>NUCLEOTIDE SEQUENCE [LARGE SCALE GENOMIC DNA]</scope>
    <source>
        <strain evidence="1 2">DSM 23522</strain>
    </source>
</reference>
<evidence type="ECO:0000313" key="1">
    <source>
        <dbReference type="EMBL" id="RAJ05827.1"/>
    </source>
</evidence>
<sequence length="375" mass="41859">MKTYLFICMFIACLVIGCSEEGVGDKINESPSLLADYTVLLHKDGLMTTALLNADSDGITINPGMGEFEMVPVPQLFYRNGSQIGFYIPEEDCSANFSVHDFSDGTAVHTTVFTEDLNCERDVKSVAFSGNKALLAFVVPKDSKEDDYFLRILDLTKGPNFYKDVSLAKEPIQLLVSNNKAFVLCLDTDITNKYALMAINIDSGALTYEVDLGTDVLKISQDGMDNILVSYPNLHSLIDGNTMILDITTNYLLGKEPKFGYTTSEYFGNQTMYYPMESGSKSSYPHIAAVYDFKENISILYIYENFLSLEERDLKYEIEDTTMVSYDAKNNLILIGYKKKGNSGKGGLMRIKPIPDPKFLDNVNLDGIPMELFPN</sequence>
<dbReference type="AlphaFoldDB" id="A0A327QVV0"/>